<accession>A0A0V8S006</accession>
<dbReference type="OrthoDB" id="9043248at2"/>
<dbReference type="SUPFAM" id="SSF51445">
    <property type="entry name" value="(Trans)glycosidases"/>
    <property type="match status" value="1"/>
</dbReference>
<dbReference type="CDD" id="cd11333">
    <property type="entry name" value="AmyAc_SI_OligoGlu_DGase"/>
    <property type="match status" value="1"/>
</dbReference>
<dbReference type="PANTHER" id="PTHR10357">
    <property type="entry name" value="ALPHA-AMYLASE FAMILY MEMBER"/>
    <property type="match status" value="1"/>
</dbReference>
<dbReference type="EMBL" id="LLVT01000001">
    <property type="protein sequence ID" value="KSW13582.1"/>
    <property type="molecule type" value="Genomic_DNA"/>
</dbReference>
<evidence type="ECO:0000259" key="4">
    <source>
        <dbReference type="SMART" id="SM00642"/>
    </source>
</evidence>
<evidence type="ECO:0000256" key="3">
    <source>
        <dbReference type="ARBA" id="ARBA00023295"/>
    </source>
</evidence>
<keyword evidence="2" id="KW-0378">Hydrolase</keyword>
<evidence type="ECO:0000313" key="6">
    <source>
        <dbReference type="Proteomes" id="UP000054686"/>
    </source>
</evidence>
<dbReference type="InterPro" id="IPR013780">
    <property type="entry name" value="Glyco_hydro_b"/>
</dbReference>
<keyword evidence="3" id="KW-0326">Glycosidase</keyword>
<comment type="caution">
    <text evidence="5">The sequence shown here is derived from an EMBL/GenBank/DDBJ whole genome shotgun (WGS) entry which is preliminary data.</text>
</comment>
<feature type="domain" description="Glycosyl hydrolase family 13 catalytic" evidence="4">
    <location>
        <begin position="28"/>
        <end position="440"/>
    </location>
</feature>
<dbReference type="AlphaFoldDB" id="A0A0V8S006"/>
<evidence type="ECO:0000313" key="5">
    <source>
        <dbReference type="EMBL" id="KSW13582.1"/>
    </source>
</evidence>
<dbReference type="PANTHER" id="PTHR10357:SF179">
    <property type="entry name" value="NEUTRAL AND BASIC AMINO ACID TRANSPORT PROTEIN RBAT"/>
    <property type="match status" value="1"/>
</dbReference>
<evidence type="ECO:0000256" key="2">
    <source>
        <dbReference type="ARBA" id="ARBA00022801"/>
    </source>
</evidence>
<dbReference type="GO" id="GO:0009313">
    <property type="term" value="P:oligosaccharide catabolic process"/>
    <property type="evidence" value="ECO:0007669"/>
    <property type="project" value="TreeGrafter"/>
</dbReference>
<dbReference type="InterPro" id="IPR017853">
    <property type="entry name" value="GH"/>
</dbReference>
<dbReference type="RefSeq" id="WP_060566329.1">
    <property type="nucleotide sequence ID" value="NZ_CP040006.1"/>
</dbReference>
<organism evidence="5 6">
    <name type="scientific">Schaalia odontolytica</name>
    <dbReference type="NCBI Taxonomy" id="1660"/>
    <lineage>
        <taxon>Bacteria</taxon>
        <taxon>Bacillati</taxon>
        <taxon>Actinomycetota</taxon>
        <taxon>Actinomycetes</taxon>
        <taxon>Actinomycetales</taxon>
        <taxon>Actinomycetaceae</taxon>
        <taxon>Schaalia</taxon>
    </lineage>
</organism>
<dbReference type="NCBIfam" id="NF008183">
    <property type="entry name" value="PRK10933.1"/>
    <property type="match status" value="1"/>
</dbReference>
<dbReference type="SMART" id="SM00642">
    <property type="entry name" value="Aamy"/>
    <property type="match status" value="1"/>
</dbReference>
<dbReference type="Proteomes" id="UP000054686">
    <property type="component" value="Unassembled WGS sequence"/>
</dbReference>
<dbReference type="FunFam" id="3.20.20.80:FF:000064">
    <property type="entry name" value="Oligo-1,6-glucosidase"/>
    <property type="match status" value="2"/>
</dbReference>
<name>A0A0V8S006_9ACTO</name>
<dbReference type="GO" id="GO:0004556">
    <property type="term" value="F:alpha-amylase activity"/>
    <property type="evidence" value="ECO:0007669"/>
    <property type="project" value="TreeGrafter"/>
</dbReference>
<reference evidence="5 6" key="1">
    <citation type="submission" date="2015-10" db="EMBL/GenBank/DDBJ databases">
        <title>Draft Genome of Actinomyces odontolyticus subsp. actinosynbacter strain XH001.</title>
        <authorList>
            <person name="Mclean J.S."/>
            <person name="He X."/>
        </authorList>
    </citation>
    <scope>NUCLEOTIDE SEQUENCE [LARGE SCALE GENOMIC DNA]</scope>
    <source>
        <strain evidence="5 6">XH001</strain>
    </source>
</reference>
<dbReference type="Gene3D" id="3.90.400.10">
    <property type="entry name" value="Oligo-1,6-glucosidase, Domain 2"/>
    <property type="match status" value="1"/>
</dbReference>
<evidence type="ECO:0000256" key="1">
    <source>
        <dbReference type="ARBA" id="ARBA00008061"/>
    </source>
</evidence>
<dbReference type="InterPro" id="IPR045857">
    <property type="entry name" value="O16G_dom_2"/>
</dbReference>
<dbReference type="FunFam" id="3.90.400.10:FF:000002">
    <property type="entry name" value="Sucrose isomerase"/>
    <property type="match status" value="1"/>
</dbReference>
<gene>
    <name evidence="5" type="ORF">APY09_04390</name>
</gene>
<dbReference type="Pfam" id="PF00128">
    <property type="entry name" value="Alpha-amylase"/>
    <property type="match status" value="1"/>
</dbReference>
<comment type="similarity">
    <text evidence="1">Belongs to the glycosyl hydrolase 13 family.</text>
</comment>
<dbReference type="Gene3D" id="2.60.40.1180">
    <property type="entry name" value="Golgi alpha-mannosidase II"/>
    <property type="match status" value="1"/>
</dbReference>
<dbReference type="SUPFAM" id="SSF51011">
    <property type="entry name" value="Glycosyl hydrolase domain"/>
    <property type="match status" value="1"/>
</dbReference>
<proteinExistence type="inferred from homology"/>
<dbReference type="Gene3D" id="3.20.20.80">
    <property type="entry name" value="Glycosidases"/>
    <property type="match status" value="1"/>
</dbReference>
<dbReference type="InterPro" id="IPR006047">
    <property type="entry name" value="GH13_cat_dom"/>
</dbReference>
<protein>
    <submittedName>
        <fullName evidence="5">Alpha-amylase</fullName>
    </submittedName>
</protein>
<sequence length="577" mass="64704">MFFCNDALNPAGNGLGPDEWWKGAVVYQIYPRSFKDSNGDGFGDLEGIRSKLDYLKSLGVDVLWLSPIYASPQADNGYDIADYYDIDPMFGTLSDFDRLLEGVHERGMRLVMDLVVNHSSDENPWFVESRSSRENPKRDWYIWRDPRPGFVGGEAGAEPTNWGSFFSGSAWAWDEATGQYYLHLFHRKQPDLNWENPQVRAAVYEMMNWWLDRGVDGFRMDVINLISKEPGLPDGVVYPGRAWGEGFPHFSEGPHLHEYLAEMRREVFDGRAGTMTVGECPGVRRDNVLLFTDPARRELDMVFQFDHVDLGLEAGKFHPRPLRPGELADCLSAWQEAQGEVGWNSLYLDNHDQPRAVSRFGDESRRYESATALATALHMLRGTPYVYQGEELGMTNSVFGGIDDYRDVEALRYYREAVESGESPESVLKGLAFTGRDNARTPVQWDASENAGFTEGTPWIGVTPNYRDINAASQVGDPSSVYAYYRALADIRHGLPVIAAGSFERIETPSPAIFAYRRTLGEAVATILVNLSSQPASLGEAVRGVSGDLLLANRDLPEEDRGIPESLGEWEARVYLA</sequence>